<dbReference type="InterPro" id="IPR045265">
    <property type="entry name" value="AIR12_DOMON"/>
</dbReference>
<evidence type="ECO:0000313" key="18">
    <source>
        <dbReference type="EMBL" id="CAG7906181.1"/>
    </source>
</evidence>
<dbReference type="InterPro" id="IPR006593">
    <property type="entry name" value="Cyt_b561/ferric_Rdtase_TM"/>
</dbReference>
<dbReference type="Proteomes" id="UP000694005">
    <property type="component" value="Chromosome A04"/>
</dbReference>
<evidence type="ECO:0000256" key="14">
    <source>
        <dbReference type="SAM" id="Phobius"/>
    </source>
</evidence>
<evidence type="ECO:0000256" key="9">
    <source>
        <dbReference type="ARBA" id="ARBA00023004"/>
    </source>
</evidence>
<dbReference type="Gene3D" id="1.20.120.1770">
    <property type="match status" value="1"/>
</dbReference>
<comment type="subcellular location">
    <subcellularLocation>
        <location evidence="1">Membrane</location>
        <topology evidence="1">Multi-pass membrane protein</topology>
    </subcellularLocation>
</comment>
<evidence type="ECO:0000259" key="17">
    <source>
        <dbReference type="PROSITE" id="PS50939"/>
    </source>
</evidence>
<feature type="transmembrane region" description="Helical" evidence="14">
    <location>
        <begin position="241"/>
        <end position="260"/>
    </location>
</feature>
<dbReference type="Proteomes" id="UP000264353">
    <property type="component" value="Chromosome A4"/>
</dbReference>
<accession>M4F2T5</accession>
<dbReference type="GO" id="GO:0046872">
    <property type="term" value="F:metal ion binding"/>
    <property type="evidence" value="ECO:0007669"/>
    <property type="project" value="UniProtKB-KW"/>
</dbReference>
<dbReference type="KEGG" id="brp:103849194"/>
<reference evidence="20" key="4">
    <citation type="submission" date="2018-11" db="EMBL/GenBank/DDBJ databases">
        <authorList>
            <consortium name="Genoscope - CEA"/>
            <person name="William W."/>
        </authorList>
    </citation>
    <scope>NUCLEOTIDE SEQUENCE</scope>
</reference>
<feature type="chain" id="PRO_5042358840" description="Cytochrome b561 and DOMON domain-containing protein" evidence="15">
    <location>
        <begin position="26"/>
        <end position="404"/>
    </location>
</feature>
<evidence type="ECO:0000256" key="5">
    <source>
        <dbReference type="ARBA" id="ARBA00022723"/>
    </source>
</evidence>
<dbReference type="SMART" id="SM00665">
    <property type="entry name" value="B561"/>
    <property type="match status" value="1"/>
</dbReference>
<comment type="cofactor">
    <cofactor evidence="12">
        <name>heme b</name>
        <dbReference type="ChEBI" id="CHEBI:60344"/>
    </cofactor>
    <text evidence="12">Binds 2 heme b groups non-covalently.</text>
</comment>
<reference evidence="22" key="1">
    <citation type="journal article" date="2011" name="Nat. Genet.">
        <title>The genome of the mesopolyploid crop species Brassica rapa.</title>
        <authorList>
            <consortium name="Brassica rapa Genome Sequencing Project Consortium"/>
            <person name="Wang X."/>
            <person name="Wang H."/>
            <person name="Wang J."/>
            <person name="Sun R."/>
            <person name="Wu J."/>
            <person name="Liu S."/>
            <person name="Bai Y."/>
            <person name="Mun J.H."/>
            <person name="Bancroft I."/>
            <person name="Cheng F."/>
            <person name="Huang S."/>
            <person name="Li X."/>
            <person name="Hua W."/>
            <person name="Wang J."/>
            <person name="Wang X."/>
            <person name="Freeling M."/>
            <person name="Pires J.C."/>
            <person name="Paterson A.H."/>
            <person name="Chalhoub B."/>
            <person name="Wang B."/>
            <person name="Hayward A."/>
            <person name="Sharpe A.G."/>
            <person name="Park B.S."/>
            <person name="Weisshaar B."/>
            <person name="Liu B."/>
            <person name="Li B."/>
            <person name="Liu B."/>
            <person name="Tong C."/>
            <person name="Song C."/>
            <person name="Duran C."/>
            <person name="Peng C."/>
            <person name="Geng C."/>
            <person name="Koh C."/>
            <person name="Lin C."/>
            <person name="Edwards D."/>
            <person name="Mu D."/>
            <person name="Shen D."/>
            <person name="Soumpourou E."/>
            <person name="Li F."/>
            <person name="Fraser F."/>
            <person name="Conant G."/>
            <person name="Lassalle G."/>
            <person name="King G.J."/>
            <person name="Bonnema G."/>
            <person name="Tang H."/>
            <person name="Wang H."/>
            <person name="Belcram H."/>
            <person name="Zhou H."/>
            <person name="Hirakawa H."/>
            <person name="Abe H."/>
            <person name="Guo H."/>
            <person name="Wang H."/>
            <person name="Jin H."/>
            <person name="Parkin I.A."/>
            <person name="Batley J."/>
            <person name="Kim J.S."/>
            <person name="Just J."/>
            <person name="Li J."/>
            <person name="Xu J."/>
            <person name="Deng J."/>
            <person name="Kim J.A."/>
            <person name="Li J."/>
            <person name="Yu J."/>
            <person name="Meng J."/>
            <person name="Wang J."/>
            <person name="Min J."/>
            <person name="Poulain J."/>
            <person name="Wang J."/>
            <person name="Hatakeyama K."/>
            <person name="Wu K."/>
            <person name="Wang L."/>
            <person name="Fang L."/>
            <person name="Trick M."/>
            <person name="Links M.G."/>
            <person name="Zhao M."/>
            <person name="Jin M."/>
            <person name="Ramchiary N."/>
            <person name="Drou N."/>
            <person name="Berkman P.J."/>
            <person name="Cai Q."/>
            <person name="Huang Q."/>
            <person name="Li R."/>
            <person name="Tabata S."/>
            <person name="Cheng S."/>
            <person name="Zhang S."/>
            <person name="Zhang S."/>
            <person name="Huang S."/>
            <person name="Sato S."/>
            <person name="Sun S."/>
            <person name="Kwon S.J."/>
            <person name="Choi S.R."/>
            <person name="Lee T.H."/>
            <person name="Fan W."/>
            <person name="Zhao X."/>
            <person name="Tan X."/>
            <person name="Xu X."/>
            <person name="Wang Y."/>
            <person name="Qiu Y."/>
            <person name="Yin Y."/>
            <person name="Li Y."/>
            <person name="Du Y."/>
            <person name="Liao Y."/>
            <person name="Lim Y."/>
            <person name="Narusaka Y."/>
            <person name="Wang Y."/>
            <person name="Wang Z."/>
            <person name="Li Z."/>
            <person name="Wang Z."/>
            <person name="Xiong Z."/>
            <person name="Zhang Z."/>
        </authorList>
    </citation>
    <scope>NUCLEOTIDE SEQUENCE [LARGE SCALE GENOMIC DNA]</scope>
    <source>
        <strain evidence="22">cv. Chiifu-401-42</strain>
    </source>
</reference>
<evidence type="ECO:0000256" key="6">
    <source>
        <dbReference type="ARBA" id="ARBA00022729"/>
    </source>
</evidence>
<dbReference type="HOGENOM" id="CLU_036675_1_1_1"/>
<dbReference type="InterPro" id="IPR005018">
    <property type="entry name" value="DOMON_domain"/>
</dbReference>
<evidence type="ECO:0000256" key="2">
    <source>
        <dbReference type="ARBA" id="ARBA00022448"/>
    </source>
</evidence>
<accession>A0A397ZJ14</accession>
<keyword evidence="2 12" id="KW-0813">Transport</keyword>
<feature type="binding site" description="axial binding residue" evidence="13">
    <location>
        <position position="210"/>
    </location>
    <ligand>
        <name>heme b</name>
        <dbReference type="ChEBI" id="CHEBI:60344"/>
        <label>1</label>
    </ligand>
    <ligandPart>
        <name>Fe</name>
        <dbReference type="ChEBI" id="CHEBI:18248"/>
    </ligandPart>
</feature>
<dbReference type="Gramene" id="Bra035384.1">
    <property type="protein sequence ID" value="Bra035384.1-P"/>
    <property type="gene ID" value="Bra035384"/>
</dbReference>
<keyword evidence="5 13" id="KW-0479">Metal-binding</keyword>
<dbReference type="PROSITE" id="PS50836">
    <property type="entry name" value="DOMON"/>
    <property type="match status" value="1"/>
</dbReference>
<evidence type="ECO:0000313" key="22">
    <source>
        <dbReference type="Proteomes" id="UP000011750"/>
    </source>
</evidence>
<dbReference type="Pfam" id="PF03188">
    <property type="entry name" value="Cytochrom_B561"/>
    <property type="match status" value="1"/>
</dbReference>
<keyword evidence="10 12" id="KW-0472">Membrane</keyword>
<reference evidence="22" key="2">
    <citation type="journal article" date="2018" name="Hortic Res">
        <title>Improved Brassica rapa reference genome by single-molecule sequencing and chromosome conformation capture technologies.</title>
        <authorList>
            <person name="Zhang L."/>
            <person name="Cai X."/>
            <person name="Wu J."/>
            <person name="Liu M."/>
            <person name="Grob S."/>
            <person name="Cheng F."/>
            <person name="Liang J."/>
            <person name="Cai C."/>
            <person name="Liu Z."/>
            <person name="Liu B."/>
            <person name="Wang F."/>
            <person name="Li S."/>
            <person name="Liu F."/>
            <person name="Li X."/>
            <person name="Cheng L."/>
            <person name="Yang W."/>
            <person name="Li M.H."/>
            <person name="Grossniklaus U."/>
            <person name="Zheng H."/>
            <person name="Wang X."/>
        </authorList>
    </citation>
    <scope>NUCLEOTIDE SEQUENCE [LARGE SCALE GENOMIC DNA]</scope>
    <source>
        <strain evidence="22">cv. Chiifu-401-42</strain>
    </source>
</reference>
<dbReference type="EnsemblPlants" id="Bra035384.1">
    <property type="protein sequence ID" value="Bra035384.1-P"/>
    <property type="gene ID" value="Bra035384"/>
</dbReference>
<feature type="domain" description="Cytochrome b561" evidence="17">
    <location>
        <begin position="169"/>
        <end position="368"/>
    </location>
</feature>
<protein>
    <recommendedName>
        <fullName evidence="12">Cytochrome b561 and DOMON domain-containing protein</fullName>
    </recommendedName>
</protein>
<keyword evidence="7 12" id="KW-0249">Electron transport</keyword>
<keyword evidence="9 13" id="KW-0408">Iron</keyword>
<feature type="transmembrane region" description="Helical" evidence="14">
    <location>
        <begin position="309"/>
        <end position="329"/>
    </location>
</feature>
<keyword evidence="4 14" id="KW-0812">Transmembrane</keyword>
<evidence type="ECO:0000256" key="15">
    <source>
        <dbReference type="SAM" id="SignalP"/>
    </source>
</evidence>
<feature type="domain" description="DOMON" evidence="16">
    <location>
        <begin position="49"/>
        <end position="163"/>
    </location>
</feature>
<dbReference type="PANTHER" id="PTHR23130:SF199">
    <property type="entry name" value="CYTOCHROME B561 AND DOMON DOMAIN-CONTAINING PROTEIN"/>
    <property type="match status" value="1"/>
</dbReference>
<evidence type="ECO:0000313" key="20">
    <source>
        <dbReference type="EMBL" id="VDD11821.1"/>
    </source>
</evidence>
<keyword evidence="3" id="KW-0349">Heme</keyword>
<reference evidence="21" key="5">
    <citation type="submission" date="2023-03" db="UniProtKB">
        <authorList>
            <consortium name="EnsemblPlants"/>
        </authorList>
    </citation>
    <scope>IDENTIFICATION</scope>
    <source>
        <strain evidence="21">cv. Chiifu-401-42</strain>
    </source>
</reference>
<dbReference type="PIRSF" id="PIRSF037471">
    <property type="entry name" value="UCP037471"/>
    <property type="match status" value="1"/>
</dbReference>
<evidence type="ECO:0000259" key="16">
    <source>
        <dbReference type="PROSITE" id="PS50836"/>
    </source>
</evidence>
<evidence type="ECO:0000313" key="19">
    <source>
        <dbReference type="EMBL" id="RID65622.1"/>
    </source>
</evidence>
<feature type="signal peptide" evidence="15">
    <location>
        <begin position="1"/>
        <end position="25"/>
    </location>
</feature>
<feature type="binding site" description="axial binding residue" evidence="13">
    <location>
        <position position="313"/>
    </location>
    <ligand>
        <name>heme b</name>
        <dbReference type="ChEBI" id="CHEBI:60344"/>
        <label>1</label>
    </ligand>
    <ligandPart>
        <name>Fe</name>
        <dbReference type="ChEBI" id="CHEBI:18248"/>
    </ligandPart>
</feature>
<sequence length="404" mass="44021">MDRTKSAKVSLFAVWTILLVLNVNGQSGCDTHRFANNIAFTSCTPLSALGSFLHWNYNGQNNTVSIAYRHPGTSSSSWIAWGLNPSGARMVGTQALVAFTNSSGQFQAYTSSVDDFSTQLSPGSLSFGVSLVSATLVNGEATIFATLELPANLVMTNQVWQEGPVANGVPQIHQTTGDNIRSIGRIDFRTGQSSASGGGSGNRLRRRNTHGILNAVSWGVLLPMGAMMARYMKVFTAPTWFYLHIVFQVSGYVIGVSGWATGIKLGNDSPGTSYSTHRNLGIALFTSATLQVFALLLRPKPDHKYRFYWNVYHHTVGYATIILSIINIFKGFDILDPEDKWRWAYIGILIFLGACVVILEPLTWFIVIRRKNRGGNTVAAPVSNKYSNGVNGTTSTTGQHHQDA</sequence>
<evidence type="ECO:0000256" key="10">
    <source>
        <dbReference type="ARBA" id="ARBA00023136"/>
    </source>
</evidence>
<proteinExistence type="predicted"/>
<evidence type="ECO:0000256" key="13">
    <source>
        <dbReference type="PIRSR" id="PIRSR037471-1"/>
    </source>
</evidence>
<dbReference type="EMBL" id="CM010631">
    <property type="protein sequence ID" value="RID65622.1"/>
    <property type="molecule type" value="Genomic_DNA"/>
</dbReference>
<name>A0A397ZJ14_BRACM</name>
<keyword evidence="6 15" id="KW-0732">Signal</keyword>
<evidence type="ECO:0000256" key="1">
    <source>
        <dbReference type="ARBA" id="ARBA00004141"/>
    </source>
</evidence>
<evidence type="ECO:0000256" key="8">
    <source>
        <dbReference type="ARBA" id="ARBA00022989"/>
    </source>
</evidence>
<dbReference type="OrthoDB" id="2419613at2759"/>
<comment type="function">
    <text evidence="11">May act as a catecholamine-responsive trans-membrane electron transporter.</text>
</comment>
<keyword evidence="22" id="KW-1185">Reference proteome</keyword>
<evidence type="ECO:0000256" key="7">
    <source>
        <dbReference type="ARBA" id="ARBA00022982"/>
    </source>
</evidence>
<evidence type="ECO:0000256" key="11">
    <source>
        <dbReference type="ARBA" id="ARBA00053871"/>
    </source>
</evidence>
<organism evidence="19 23">
    <name type="scientific">Brassica campestris</name>
    <name type="common">Field mustard</name>
    <dbReference type="NCBI Taxonomy" id="3711"/>
    <lineage>
        <taxon>Eukaryota</taxon>
        <taxon>Viridiplantae</taxon>
        <taxon>Streptophyta</taxon>
        <taxon>Embryophyta</taxon>
        <taxon>Tracheophyta</taxon>
        <taxon>Spermatophyta</taxon>
        <taxon>Magnoliopsida</taxon>
        <taxon>eudicotyledons</taxon>
        <taxon>Gunneridae</taxon>
        <taxon>Pentapetalae</taxon>
        <taxon>rosids</taxon>
        <taxon>malvids</taxon>
        <taxon>Brassicales</taxon>
        <taxon>Brassicaceae</taxon>
        <taxon>Brassiceae</taxon>
        <taxon>Brassica</taxon>
    </lineage>
</organism>
<gene>
    <name evidence="20" type="ORF">BRAA04T16655Z</name>
    <name evidence="18" type="ORF">BRAPAZ1V2_A04P10820.2</name>
    <name evidence="19" type="ORF">BRARA_D00806</name>
</gene>
<dbReference type="Gramene" id="A04p10820.2_BraZ1">
    <property type="protein sequence ID" value="A04p10820.2_BraZ1.CDS"/>
    <property type="gene ID" value="A04g10820.2_BraZ1"/>
</dbReference>
<dbReference type="EMBL" id="LR031576">
    <property type="protein sequence ID" value="VDD11821.1"/>
    <property type="molecule type" value="Genomic_DNA"/>
</dbReference>
<dbReference type="Pfam" id="PF04526">
    <property type="entry name" value="DUF568"/>
    <property type="match status" value="1"/>
</dbReference>
<feature type="transmembrane region" description="Helical" evidence="14">
    <location>
        <begin position="280"/>
        <end position="297"/>
    </location>
</feature>
<dbReference type="eggNOG" id="KOG4293">
    <property type="taxonomic scope" value="Eukaryota"/>
</dbReference>
<dbReference type="FunFam" id="1.20.120.1770:FF:000007">
    <property type="entry name" value="Cytochrome b561 and DOMON domain-containing protein"/>
    <property type="match status" value="1"/>
</dbReference>
<evidence type="ECO:0000256" key="12">
    <source>
        <dbReference type="PIRNR" id="PIRNR037471"/>
    </source>
</evidence>
<dbReference type="PANTHER" id="PTHR23130">
    <property type="entry name" value="CYTOCHROME B561 AND DOMON DOMAIN-CONTAINING PROTEIN"/>
    <property type="match status" value="1"/>
</dbReference>
<reference evidence="19 23" key="3">
    <citation type="submission" date="2018-06" db="EMBL/GenBank/DDBJ databases">
        <title>WGS assembly of Brassica rapa FPsc.</title>
        <authorList>
            <person name="Bowman J."/>
            <person name="Kohchi T."/>
            <person name="Yamato K."/>
            <person name="Jenkins J."/>
            <person name="Shu S."/>
            <person name="Ishizaki K."/>
            <person name="Yamaoka S."/>
            <person name="Nishihama R."/>
            <person name="Nakamura Y."/>
            <person name="Berger F."/>
            <person name="Adam C."/>
            <person name="Aki S."/>
            <person name="Althoff F."/>
            <person name="Araki T."/>
            <person name="Arteaga-Vazquez M."/>
            <person name="Balasubrmanian S."/>
            <person name="Bauer D."/>
            <person name="Boehm C."/>
            <person name="Briginshaw L."/>
            <person name="Caballero-Perez J."/>
            <person name="Catarino B."/>
            <person name="Chen F."/>
            <person name="Chiyoda S."/>
            <person name="Chovatia M."/>
            <person name="Davies K."/>
            <person name="Delmans M."/>
            <person name="Demura T."/>
            <person name="Dierschke T."/>
            <person name="Dolan L."/>
            <person name="Dorantes-Acosta A."/>
            <person name="Eklund D."/>
            <person name="Florent S."/>
            <person name="Flores-Sandoval E."/>
            <person name="Fujiyama A."/>
            <person name="Fukuzawa H."/>
            <person name="Galik B."/>
            <person name="Grimanelli D."/>
            <person name="Grimwood J."/>
            <person name="Grossniklaus U."/>
            <person name="Hamada T."/>
            <person name="Haseloff J."/>
            <person name="Hetherington A."/>
            <person name="Higo A."/>
            <person name="Hirakawa Y."/>
            <person name="Hundley H."/>
            <person name="Ikeda Y."/>
            <person name="Inoue K."/>
            <person name="Inoue S."/>
            <person name="Ishida S."/>
            <person name="Jia Q."/>
            <person name="Kakita M."/>
            <person name="Kanazawa T."/>
            <person name="Kawai Y."/>
            <person name="Kawashima T."/>
            <person name="Kennedy M."/>
            <person name="Kinose K."/>
            <person name="Kinoshita T."/>
            <person name="Kohara Y."/>
            <person name="Koide E."/>
            <person name="Komatsu K."/>
            <person name="Kopischke S."/>
            <person name="Kubo M."/>
            <person name="Kyozuka J."/>
            <person name="Lagercrantz U."/>
            <person name="Lin S."/>
            <person name="Lindquist E."/>
            <person name="Lipzen A."/>
            <person name="Lu C."/>
            <person name="Luna E."/>
            <person name="Martienssen R."/>
            <person name="Minamino N."/>
            <person name="Mizutani M."/>
            <person name="Mizutani M."/>
            <person name="Mochizuki N."/>
            <person name="Monte I."/>
            <person name="Mosher R."/>
            <person name="Nagasaki H."/>
            <person name="Nakagami H."/>
            <person name="Naramoto S."/>
            <person name="Nishitani K."/>
            <person name="Ohtani M."/>
            <person name="Okamoto T."/>
            <person name="Okumura M."/>
            <person name="Phillips J."/>
            <person name="Pollak B."/>
            <person name="Reinders A."/>
            <person name="Roevekamp M."/>
            <person name="Sano R."/>
            <person name="Sawa S."/>
            <person name="Schmid M."/>
            <person name="Shirakawa M."/>
            <person name="Solano R."/>
            <person name="Spunde A."/>
            <person name="Suetsugu N."/>
            <person name="Sugano S."/>
            <person name="Sugiyama A."/>
            <person name="Sun R."/>
            <person name="Suzuki Y."/>
            <person name="Takenaka M."/>
            <person name="Takezawa D."/>
            <person name="Tomogane H."/>
            <person name="Tsuzuki M."/>
            <person name="Ueda T."/>
            <person name="Umeda M."/>
            <person name="Ward J."/>
            <person name="Watanabe Y."/>
            <person name="Yazaki K."/>
            <person name="Yokoyama R."/>
            <person name="Yoshitake Y."/>
            <person name="Yotsui I."/>
            <person name="Zachgo S."/>
            <person name="Schmutz J."/>
        </authorList>
    </citation>
    <scope>NUCLEOTIDE SEQUENCE [LARGE SCALE GENOMIC DNA]</scope>
    <source>
        <strain evidence="23">cv. B-3</strain>
    </source>
</reference>
<feature type="binding site" description="axial binding residue" evidence="13">
    <location>
        <position position="244"/>
    </location>
    <ligand>
        <name>heme b</name>
        <dbReference type="ChEBI" id="CHEBI:60344"/>
        <label>1</label>
    </ligand>
    <ligandPart>
        <name>Fe</name>
        <dbReference type="ChEBI" id="CHEBI:18248"/>
    </ligandPart>
</feature>
<dbReference type="InterPro" id="IPR017214">
    <property type="entry name" value="UCP037471"/>
</dbReference>
<evidence type="ECO:0000313" key="23">
    <source>
        <dbReference type="Proteomes" id="UP000264353"/>
    </source>
</evidence>
<dbReference type="EMBL" id="LS974620">
    <property type="protein sequence ID" value="CAG7906181.1"/>
    <property type="molecule type" value="Genomic_DNA"/>
</dbReference>
<dbReference type="GO" id="GO:0016020">
    <property type="term" value="C:membrane"/>
    <property type="evidence" value="ECO:0007669"/>
    <property type="project" value="UniProtKB-SubCell"/>
</dbReference>
<dbReference type="STRING" id="51351.M4F2T5"/>
<feature type="transmembrane region" description="Helical" evidence="14">
    <location>
        <begin position="341"/>
        <end position="367"/>
    </location>
</feature>
<dbReference type="AlphaFoldDB" id="A0A397ZJ14"/>
<dbReference type="CDD" id="cd08760">
    <property type="entry name" value="Cyt_b561_FRRS1_like"/>
    <property type="match status" value="1"/>
</dbReference>
<evidence type="ECO:0000256" key="3">
    <source>
        <dbReference type="ARBA" id="ARBA00022617"/>
    </source>
</evidence>
<dbReference type="OMA" id="LHIAFQV"/>
<keyword evidence="8 14" id="KW-1133">Transmembrane helix</keyword>
<evidence type="ECO:0000256" key="4">
    <source>
        <dbReference type="ARBA" id="ARBA00022692"/>
    </source>
</evidence>
<dbReference type="PROSITE" id="PS50939">
    <property type="entry name" value="CYTOCHROME_B561"/>
    <property type="match status" value="1"/>
</dbReference>
<feature type="binding site" description="axial binding residue" evidence="13">
    <location>
        <position position="277"/>
    </location>
    <ligand>
        <name>heme b</name>
        <dbReference type="ChEBI" id="CHEBI:60344"/>
        <label>1</label>
    </ligand>
    <ligandPart>
        <name>Fe</name>
        <dbReference type="ChEBI" id="CHEBI:18248"/>
    </ligandPart>
</feature>
<dbReference type="CDD" id="cd09629">
    <property type="entry name" value="DOMON_CIL1_like"/>
    <property type="match status" value="1"/>
</dbReference>
<evidence type="ECO:0000313" key="21">
    <source>
        <dbReference type="EnsemblPlants" id="Bra035384.1-P"/>
    </source>
</evidence>
<dbReference type="Proteomes" id="UP000011750">
    <property type="component" value="Unassembled WGS sequence"/>
</dbReference>